<name>A0ABS8IH28_9NOSO</name>
<sequence>MSQFEPLPVDAVVYRAILRKQWINEDTGRVKADAYFLRVDEPGISVNLASVCSPEQCSAIP</sequence>
<keyword evidence="2" id="KW-1185">Reference proteome</keyword>
<dbReference type="EMBL" id="JAIVFQ010000083">
    <property type="protein sequence ID" value="MCC5603557.1"/>
    <property type="molecule type" value="Genomic_DNA"/>
</dbReference>
<evidence type="ECO:0000313" key="2">
    <source>
        <dbReference type="Proteomes" id="UP001199525"/>
    </source>
</evidence>
<dbReference type="Proteomes" id="UP001199525">
    <property type="component" value="Unassembled WGS sequence"/>
</dbReference>
<protein>
    <submittedName>
        <fullName evidence="1">Uncharacterized protein</fullName>
    </submittedName>
</protein>
<reference evidence="1 2" key="1">
    <citation type="journal article" date="2021" name="Microorganisms">
        <title>Genome Evolution of Filamentous Cyanobacterium Nostoc Species: From Facultative Symbiosis to Free Living.</title>
        <authorList>
            <person name="Huo D."/>
            <person name="Li H."/>
            <person name="Cai F."/>
            <person name="Guo X."/>
            <person name="Qiao Z."/>
            <person name="Wang W."/>
            <person name="Yu G."/>
            <person name="Li R."/>
        </authorList>
    </citation>
    <scope>NUCLEOTIDE SEQUENCE [LARGE SCALE GENOMIC DNA]</scope>
    <source>
        <strain evidence="1 2">CHAB 5714</strain>
    </source>
</reference>
<evidence type="ECO:0000313" key="1">
    <source>
        <dbReference type="EMBL" id="MCC5603557.1"/>
    </source>
</evidence>
<organism evidence="1 2">
    <name type="scientific">Nostoc favosum CHAB5714</name>
    <dbReference type="NCBI Taxonomy" id="2780399"/>
    <lineage>
        <taxon>Bacteria</taxon>
        <taxon>Bacillati</taxon>
        <taxon>Cyanobacteriota</taxon>
        <taxon>Cyanophyceae</taxon>
        <taxon>Nostocales</taxon>
        <taxon>Nostocaceae</taxon>
        <taxon>Nostoc</taxon>
        <taxon>Nostoc favosum</taxon>
    </lineage>
</organism>
<proteinExistence type="predicted"/>
<gene>
    <name evidence="1" type="ORF">LC586_31375</name>
</gene>
<accession>A0ABS8IH28</accession>
<comment type="caution">
    <text evidence="1">The sequence shown here is derived from an EMBL/GenBank/DDBJ whole genome shotgun (WGS) entry which is preliminary data.</text>
</comment>